<proteinExistence type="predicted"/>
<name>A0ABP7CUX0_9ACTN</name>
<protein>
    <recommendedName>
        <fullName evidence="3">HPt domain-containing protein</fullName>
    </recommendedName>
</protein>
<gene>
    <name evidence="4" type="ORF">GCM10022204_07570</name>
</gene>
<dbReference type="EMBL" id="BAAAYX010000002">
    <property type="protein sequence ID" value="GAA3694245.1"/>
    <property type="molecule type" value="Genomic_DNA"/>
</dbReference>
<accession>A0ABP7CUX0</accession>
<comment type="caution">
    <text evidence="4">The sequence shown here is derived from an EMBL/GenBank/DDBJ whole genome shotgun (WGS) entry which is preliminary data.</text>
</comment>
<dbReference type="InterPro" id="IPR008207">
    <property type="entry name" value="Sig_transdc_His_kin_Hpt_dom"/>
</dbReference>
<dbReference type="CDD" id="cd00088">
    <property type="entry name" value="HPT"/>
    <property type="match status" value="1"/>
</dbReference>
<organism evidence="4 5">
    <name type="scientific">Microlunatus aurantiacus</name>
    <dbReference type="NCBI Taxonomy" id="446786"/>
    <lineage>
        <taxon>Bacteria</taxon>
        <taxon>Bacillati</taxon>
        <taxon>Actinomycetota</taxon>
        <taxon>Actinomycetes</taxon>
        <taxon>Propionibacteriales</taxon>
        <taxon>Propionibacteriaceae</taxon>
        <taxon>Microlunatus</taxon>
    </lineage>
</organism>
<sequence>MTDHGSTGAGSRPVPSDDFAAVLSTIASQARRTNLVRVLELTAALDRVADEQLDPAGWAAAERTAHQLAGSAGTFGFDGVTVLARSLERFLAETRTAGAAEPDRLAAARRQLDRAGEQLAAGPAPD</sequence>
<reference evidence="5" key="1">
    <citation type="journal article" date="2019" name="Int. J. Syst. Evol. Microbiol.">
        <title>The Global Catalogue of Microorganisms (GCM) 10K type strain sequencing project: providing services to taxonomists for standard genome sequencing and annotation.</title>
        <authorList>
            <consortium name="The Broad Institute Genomics Platform"/>
            <consortium name="The Broad Institute Genome Sequencing Center for Infectious Disease"/>
            <person name="Wu L."/>
            <person name="Ma J."/>
        </authorList>
    </citation>
    <scope>NUCLEOTIDE SEQUENCE [LARGE SCALE GENOMIC DNA]</scope>
    <source>
        <strain evidence="5">JCM 16548</strain>
    </source>
</reference>
<feature type="domain" description="HPt" evidence="3">
    <location>
        <begin position="27"/>
        <end position="122"/>
    </location>
</feature>
<feature type="compositionally biased region" description="Basic and acidic residues" evidence="2">
    <location>
        <begin position="101"/>
        <end position="116"/>
    </location>
</feature>
<dbReference type="Gene3D" id="1.20.120.160">
    <property type="entry name" value="HPT domain"/>
    <property type="match status" value="1"/>
</dbReference>
<evidence type="ECO:0000313" key="4">
    <source>
        <dbReference type="EMBL" id="GAA3694245.1"/>
    </source>
</evidence>
<dbReference type="SUPFAM" id="SSF47226">
    <property type="entry name" value="Histidine-containing phosphotransfer domain, HPT domain"/>
    <property type="match status" value="1"/>
</dbReference>
<feature type="region of interest" description="Disordered" evidence="2">
    <location>
        <begin position="98"/>
        <end position="126"/>
    </location>
</feature>
<dbReference type="PROSITE" id="PS50894">
    <property type="entry name" value="HPT"/>
    <property type="match status" value="1"/>
</dbReference>
<evidence type="ECO:0000256" key="2">
    <source>
        <dbReference type="SAM" id="MobiDB-lite"/>
    </source>
</evidence>
<dbReference type="InterPro" id="IPR036641">
    <property type="entry name" value="HPT_dom_sf"/>
</dbReference>
<dbReference type="Proteomes" id="UP001500051">
    <property type="component" value="Unassembled WGS sequence"/>
</dbReference>
<evidence type="ECO:0000313" key="5">
    <source>
        <dbReference type="Proteomes" id="UP001500051"/>
    </source>
</evidence>
<keyword evidence="1" id="KW-0597">Phosphoprotein</keyword>
<dbReference type="Pfam" id="PF01627">
    <property type="entry name" value="Hpt"/>
    <property type="match status" value="1"/>
</dbReference>
<feature type="modified residue" description="Phosphohistidine" evidence="1">
    <location>
        <position position="66"/>
    </location>
</feature>
<dbReference type="RefSeq" id="WP_344810938.1">
    <property type="nucleotide sequence ID" value="NZ_BAAAYX010000002.1"/>
</dbReference>
<evidence type="ECO:0000256" key="1">
    <source>
        <dbReference type="PROSITE-ProRule" id="PRU00110"/>
    </source>
</evidence>
<keyword evidence="5" id="KW-1185">Reference proteome</keyword>
<evidence type="ECO:0000259" key="3">
    <source>
        <dbReference type="PROSITE" id="PS50894"/>
    </source>
</evidence>